<dbReference type="Gene3D" id="1.10.10.10">
    <property type="entry name" value="Winged helix-like DNA-binding domain superfamily/Winged helix DNA-binding domain"/>
    <property type="match status" value="1"/>
</dbReference>
<dbReference type="SUPFAM" id="SSF46785">
    <property type="entry name" value="Winged helix' DNA-binding domain"/>
    <property type="match status" value="1"/>
</dbReference>
<dbReference type="SMART" id="SM00347">
    <property type="entry name" value="HTH_MARR"/>
    <property type="match status" value="1"/>
</dbReference>
<dbReference type="InterPro" id="IPR000835">
    <property type="entry name" value="HTH_MarR-typ"/>
</dbReference>
<dbReference type="AlphaFoldDB" id="A0A844G683"/>
<evidence type="ECO:0000259" key="1">
    <source>
        <dbReference type="PROSITE" id="PS50995"/>
    </source>
</evidence>
<evidence type="ECO:0000313" key="3">
    <source>
        <dbReference type="Proteomes" id="UP000435649"/>
    </source>
</evidence>
<comment type="caution">
    <text evidence="2">The sequence shown here is derived from an EMBL/GenBank/DDBJ whole genome shotgun (WGS) entry which is preliminary data.</text>
</comment>
<keyword evidence="3" id="KW-1185">Reference proteome</keyword>
<feature type="domain" description="HTH marR-type" evidence="1">
    <location>
        <begin position="1"/>
        <end position="141"/>
    </location>
</feature>
<dbReference type="PANTHER" id="PTHR33164:SF43">
    <property type="entry name" value="HTH-TYPE TRANSCRIPTIONAL REPRESSOR YETL"/>
    <property type="match status" value="1"/>
</dbReference>
<dbReference type="PRINTS" id="PR00598">
    <property type="entry name" value="HTHMARR"/>
</dbReference>
<dbReference type="PANTHER" id="PTHR33164">
    <property type="entry name" value="TRANSCRIPTIONAL REGULATOR, MARR FAMILY"/>
    <property type="match status" value="1"/>
</dbReference>
<dbReference type="InterPro" id="IPR036388">
    <property type="entry name" value="WH-like_DNA-bd_sf"/>
</dbReference>
<dbReference type="EMBL" id="VUNS01000034">
    <property type="protein sequence ID" value="MST99337.1"/>
    <property type="molecule type" value="Genomic_DNA"/>
</dbReference>
<sequence>MGVDRTYAIRQHRRFMDSWFKLDRNYCRLLKRWDISINTLWVLEHLQRHPEGGEPAVLADQVNMLRQTMTLTLDQLEKRGYLCRTPHKTDRRRKIVTLTPAGQAFAAEVLDVVTGFELAAMEALTGEELEALVENSVKYQEAFEKSLESESKNGSGE</sequence>
<accession>A0A844G683</accession>
<dbReference type="RefSeq" id="WP_154420532.1">
    <property type="nucleotide sequence ID" value="NZ_VUNS01000034.1"/>
</dbReference>
<proteinExistence type="predicted"/>
<dbReference type="PROSITE" id="PS50995">
    <property type="entry name" value="HTH_MARR_2"/>
    <property type="match status" value="1"/>
</dbReference>
<organism evidence="2 3">
    <name type="scientific">Victivallis lenta</name>
    <dbReference type="NCBI Taxonomy" id="2606640"/>
    <lineage>
        <taxon>Bacteria</taxon>
        <taxon>Pseudomonadati</taxon>
        <taxon>Lentisphaerota</taxon>
        <taxon>Lentisphaeria</taxon>
        <taxon>Victivallales</taxon>
        <taxon>Victivallaceae</taxon>
        <taxon>Victivallis</taxon>
    </lineage>
</organism>
<dbReference type="Proteomes" id="UP000435649">
    <property type="component" value="Unassembled WGS sequence"/>
</dbReference>
<reference evidence="2 3" key="1">
    <citation type="submission" date="2019-08" db="EMBL/GenBank/DDBJ databases">
        <title>In-depth cultivation of the pig gut microbiome towards novel bacterial diversity and tailored functional studies.</title>
        <authorList>
            <person name="Wylensek D."/>
            <person name="Hitch T.C.A."/>
            <person name="Clavel T."/>
        </authorList>
    </citation>
    <scope>NUCLEOTIDE SEQUENCE [LARGE SCALE GENOMIC DNA]</scope>
    <source>
        <strain evidence="2 3">BBE-744-WT-12</strain>
    </source>
</reference>
<gene>
    <name evidence="2" type="ORF">FYJ85_20125</name>
</gene>
<dbReference type="GO" id="GO:0006950">
    <property type="term" value="P:response to stress"/>
    <property type="evidence" value="ECO:0007669"/>
    <property type="project" value="TreeGrafter"/>
</dbReference>
<evidence type="ECO:0000313" key="2">
    <source>
        <dbReference type="EMBL" id="MST99337.1"/>
    </source>
</evidence>
<dbReference type="InterPro" id="IPR039422">
    <property type="entry name" value="MarR/SlyA-like"/>
</dbReference>
<dbReference type="Pfam" id="PF01047">
    <property type="entry name" value="MarR"/>
    <property type="match status" value="1"/>
</dbReference>
<dbReference type="InterPro" id="IPR036390">
    <property type="entry name" value="WH_DNA-bd_sf"/>
</dbReference>
<dbReference type="GO" id="GO:0003700">
    <property type="term" value="F:DNA-binding transcription factor activity"/>
    <property type="evidence" value="ECO:0007669"/>
    <property type="project" value="InterPro"/>
</dbReference>
<name>A0A844G683_9BACT</name>
<protein>
    <submittedName>
        <fullName evidence="2">MarR family transcriptional regulator</fullName>
    </submittedName>
</protein>